<organism evidence="2 3">
    <name type="scientific">Stakelama pacifica</name>
    <dbReference type="NCBI Taxonomy" id="517720"/>
    <lineage>
        <taxon>Bacteria</taxon>
        <taxon>Pseudomonadati</taxon>
        <taxon>Pseudomonadota</taxon>
        <taxon>Alphaproteobacteria</taxon>
        <taxon>Sphingomonadales</taxon>
        <taxon>Sphingomonadaceae</taxon>
        <taxon>Stakelama</taxon>
    </lineage>
</organism>
<dbReference type="EMBL" id="SNWD01000002">
    <property type="protein sequence ID" value="TDN85604.1"/>
    <property type="molecule type" value="Genomic_DNA"/>
</dbReference>
<sequence length="117" mass="13968">MTPVSDPAITVFMLVKTSPEWLGFPVERRFALFTEQFKPILKKHESVVSLRFFDVEFYSTRVTDIWMWDAKDHESYQLLVEDLRETPFWDRYFDIVEILPGVENAYARNYNRVPINA</sequence>
<comment type="caution">
    <text evidence="2">The sequence shown here is derived from an EMBL/GenBank/DDBJ whole genome shotgun (WGS) entry which is preliminary data.</text>
</comment>
<evidence type="ECO:0000256" key="1">
    <source>
        <dbReference type="ARBA" id="ARBA00006869"/>
    </source>
</evidence>
<gene>
    <name evidence="2" type="ORF">EV664_102312</name>
</gene>
<accession>A0A4R6FX33</accession>
<dbReference type="InterPro" id="IPR031409">
    <property type="entry name" value="Darcynin"/>
</dbReference>
<comment type="similarity">
    <text evidence="1">Belongs to the darcynin family.</text>
</comment>
<evidence type="ECO:0000313" key="2">
    <source>
        <dbReference type="EMBL" id="TDN85604.1"/>
    </source>
</evidence>
<name>A0A4R6FX33_9SPHN</name>
<dbReference type="AlphaFoldDB" id="A0A4R6FX33"/>
<keyword evidence="3" id="KW-1185">Reference proteome</keyword>
<reference evidence="2 3" key="1">
    <citation type="submission" date="2019-03" db="EMBL/GenBank/DDBJ databases">
        <title>Genomic Encyclopedia of Type Strains, Phase IV (KMG-IV): sequencing the most valuable type-strain genomes for metagenomic binning, comparative biology and taxonomic classification.</title>
        <authorList>
            <person name="Goeker M."/>
        </authorList>
    </citation>
    <scope>NUCLEOTIDE SEQUENCE [LARGE SCALE GENOMIC DNA]</scope>
    <source>
        <strain evidence="2 3">DSM 25059</strain>
    </source>
</reference>
<dbReference type="RefSeq" id="WP_133494515.1">
    <property type="nucleotide sequence ID" value="NZ_BMLU01000002.1"/>
</dbReference>
<proteinExistence type="inferred from homology"/>
<dbReference type="Proteomes" id="UP000295493">
    <property type="component" value="Unassembled WGS sequence"/>
</dbReference>
<evidence type="ECO:0000313" key="3">
    <source>
        <dbReference type="Proteomes" id="UP000295493"/>
    </source>
</evidence>
<dbReference type="OrthoDB" id="117791at2"/>
<dbReference type="Pfam" id="PF17074">
    <property type="entry name" value="Darcynin"/>
    <property type="match status" value="1"/>
</dbReference>
<protein>
    <submittedName>
        <fullName evidence="2">Darcynin-like uncharacterized protein</fullName>
    </submittedName>
</protein>